<dbReference type="InterPro" id="IPR042183">
    <property type="entry name" value="MmgE/PrpD_sf_1"/>
</dbReference>
<proteinExistence type="inferred from homology"/>
<dbReference type="PANTHER" id="PTHR16943:SF8">
    <property type="entry name" value="2-METHYLCITRATE DEHYDRATASE"/>
    <property type="match status" value="1"/>
</dbReference>
<dbReference type="InterPro" id="IPR045337">
    <property type="entry name" value="MmgE_PrpD_C"/>
</dbReference>
<protein>
    <submittedName>
        <fullName evidence="4">2-methylcitrate dehydratase PrpD</fullName>
    </submittedName>
</protein>
<dbReference type="EMBL" id="JACHMJ010000001">
    <property type="protein sequence ID" value="MBB5844574.1"/>
    <property type="molecule type" value="Genomic_DNA"/>
</dbReference>
<reference evidence="4 5" key="1">
    <citation type="submission" date="2020-08" db="EMBL/GenBank/DDBJ databases">
        <title>Sequencing the genomes of 1000 actinobacteria strains.</title>
        <authorList>
            <person name="Klenk H.-P."/>
        </authorList>
    </citation>
    <scope>NUCLEOTIDE SEQUENCE [LARGE SCALE GENOMIC DNA]</scope>
    <source>
        <strain evidence="4 5">DSM 105784</strain>
    </source>
</reference>
<dbReference type="InterPro" id="IPR042188">
    <property type="entry name" value="MmgE/PrpD_sf_2"/>
</dbReference>
<dbReference type="SUPFAM" id="SSF103378">
    <property type="entry name" value="2-methylcitrate dehydratase PrpD"/>
    <property type="match status" value="1"/>
</dbReference>
<feature type="domain" description="MmgE/PrpD N-terminal" evidence="2">
    <location>
        <begin position="21"/>
        <end position="195"/>
    </location>
</feature>
<comment type="caution">
    <text evidence="4">The sequence shown here is derived from an EMBL/GenBank/DDBJ whole genome shotgun (WGS) entry which is preliminary data.</text>
</comment>
<dbReference type="Gene3D" id="3.30.1330.120">
    <property type="entry name" value="2-methylcitrate dehydratase PrpD"/>
    <property type="match status" value="1"/>
</dbReference>
<dbReference type="GO" id="GO:0016829">
    <property type="term" value="F:lyase activity"/>
    <property type="evidence" value="ECO:0007669"/>
    <property type="project" value="InterPro"/>
</dbReference>
<dbReference type="Gene3D" id="1.10.4100.10">
    <property type="entry name" value="2-methylcitrate dehydratase PrpD"/>
    <property type="match status" value="1"/>
</dbReference>
<comment type="similarity">
    <text evidence="1">Belongs to the PrpD family.</text>
</comment>
<accession>A0A841AQL5</accession>
<evidence type="ECO:0000259" key="3">
    <source>
        <dbReference type="Pfam" id="PF19305"/>
    </source>
</evidence>
<evidence type="ECO:0000313" key="5">
    <source>
        <dbReference type="Proteomes" id="UP000536685"/>
    </source>
</evidence>
<evidence type="ECO:0000313" key="4">
    <source>
        <dbReference type="EMBL" id="MBB5844574.1"/>
    </source>
</evidence>
<keyword evidence="5" id="KW-1185">Reference proteome</keyword>
<dbReference type="Proteomes" id="UP000536685">
    <property type="component" value="Unassembled WGS sequence"/>
</dbReference>
<gene>
    <name evidence="4" type="ORF">HD599_002897</name>
</gene>
<dbReference type="AlphaFoldDB" id="A0A841AQL5"/>
<evidence type="ECO:0000256" key="1">
    <source>
        <dbReference type="ARBA" id="ARBA00006174"/>
    </source>
</evidence>
<name>A0A841AQL5_9MICO</name>
<dbReference type="RefSeq" id="WP_184238842.1">
    <property type="nucleotide sequence ID" value="NZ_JACHMJ010000001.1"/>
</dbReference>
<sequence length="457" mass="45748">MFVDPISESDALEHAAALAGLGRWAHAFELSELGESARTALDDVLANLLAVAAGGAATEEHAALVAAWDPEPGSATLLGGGTATVETAAWLNGVASVAMERDEGNRLTKGHPASQSFFAVLALAERLGSSGPDTLAALAVAYEVAARFGRATDFATGVHTHGTFGVPGAAAGCARLLGLDAAGISSAIDAACAMPPSTSWGPVLVGSSVRDQWVGAGNVAGIAAARFAAARPGETVRGTLPGFGGSLGTVDPRLLVAGLGTETLIEHGYFKRHSSCAYTHAPADAALLARERIAAAGATPADIVAVEVSTTAAGAALDATDWTTRHGAYFSVPFAVASALVHGDVAHSRSAPSARGILLDTAAMITVTDGGIAPASATHRPARVTVTLRDGSSVVTEVPHPAGDADFTPFDRAAHAALLDDALVGVTSPAASTVVAVVAALPHAGRAGDQFALLRSH</sequence>
<dbReference type="Pfam" id="PF03972">
    <property type="entry name" value="MmgE_PrpD_N"/>
    <property type="match status" value="1"/>
</dbReference>
<evidence type="ECO:0000259" key="2">
    <source>
        <dbReference type="Pfam" id="PF03972"/>
    </source>
</evidence>
<organism evidence="4 5">
    <name type="scientific">Conyzicola lurida</name>
    <dbReference type="NCBI Taxonomy" id="1172621"/>
    <lineage>
        <taxon>Bacteria</taxon>
        <taxon>Bacillati</taxon>
        <taxon>Actinomycetota</taxon>
        <taxon>Actinomycetes</taxon>
        <taxon>Micrococcales</taxon>
        <taxon>Microbacteriaceae</taxon>
        <taxon>Conyzicola</taxon>
    </lineage>
</organism>
<feature type="domain" description="MmgE/PrpD C-terminal" evidence="3">
    <location>
        <begin position="273"/>
        <end position="412"/>
    </location>
</feature>
<dbReference type="InterPro" id="IPR036148">
    <property type="entry name" value="MmgE/PrpD_sf"/>
</dbReference>
<dbReference type="InterPro" id="IPR005656">
    <property type="entry name" value="MmgE_PrpD"/>
</dbReference>
<dbReference type="InterPro" id="IPR045336">
    <property type="entry name" value="MmgE_PrpD_N"/>
</dbReference>
<dbReference type="PANTHER" id="PTHR16943">
    <property type="entry name" value="2-METHYLCITRATE DEHYDRATASE-RELATED"/>
    <property type="match status" value="1"/>
</dbReference>
<dbReference type="Pfam" id="PF19305">
    <property type="entry name" value="MmgE_PrpD_C"/>
    <property type="match status" value="1"/>
</dbReference>